<keyword evidence="4" id="KW-1185">Reference proteome</keyword>
<accession>A0A9Q1BY35</accession>
<keyword evidence="2" id="KW-0472">Membrane</keyword>
<name>A0A9Q1BY35_HOLLE</name>
<evidence type="ECO:0000313" key="3">
    <source>
        <dbReference type="EMBL" id="KAJ8034982.1"/>
    </source>
</evidence>
<evidence type="ECO:0000256" key="1">
    <source>
        <dbReference type="SAM" id="MobiDB-lite"/>
    </source>
</evidence>
<evidence type="ECO:0000313" key="4">
    <source>
        <dbReference type="Proteomes" id="UP001152320"/>
    </source>
</evidence>
<sequence>MPNDAGRGEALSPMALDPGAPRRTAGEDQRCSGDVCDLDFSMAFTYFNGKKKSSESLPLSLRPLETRNISIQERFKFEFRAETLRKMWNKADGIDVSMSFKINQAIIDNYGKYLVTIYDLFSSNFIFNHSYHLMSFGSESVPLCSSEVYLHSRDASYAFLLTCMTQDKHHPRVISILSDPSCSSILQTSKYKNTWKAVSTFYDSSCLESDFKCVSTSRSMASFVPNEICSFEGYIDPVLGISSNNSGWKAVSASLIIVVGVIVMIASYVNFRNNPKCQTFLSDLITRIRNFIRNFRTNEQPANTEEDKSTDHESVRYEDEYPALSHDGRPETNLRDKYDTAITLFESENKNTTVFQYRNFHIEFWSLEPSERVDSLKRYQFALGLDRVRPEDAGEFVVALYDKFLSQDVLNHSVILYVAYNPSSPPRCDNSITSLPVPQNDGRYILTCVTEKGYPSVEVEILSKTTCFFIETTSSNHSYKTKTIFLPYCKKQDSFICVVKSSDSKEFFFRQPFMDNCTFNISTPSVDLLGEKSQFGYISNHIVELITVVYVTVWSVICIAIFIICGRKKEVSLPVTSYQPIATRDNPHICYQQTLNPVDAESLQGEPENNYEDCRDNQYGVQTRKEGNIVYLNTKS</sequence>
<feature type="transmembrane region" description="Helical" evidence="2">
    <location>
        <begin position="542"/>
        <end position="564"/>
    </location>
</feature>
<dbReference type="AlphaFoldDB" id="A0A9Q1BY35"/>
<reference evidence="3" key="1">
    <citation type="submission" date="2021-10" db="EMBL/GenBank/DDBJ databases">
        <title>Tropical sea cucumber genome reveals ecological adaptation and Cuvierian tubules defense mechanism.</title>
        <authorList>
            <person name="Chen T."/>
        </authorList>
    </citation>
    <scope>NUCLEOTIDE SEQUENCE</scope>
    <source>
        <strain evidence="3">Nanhai2018</strain>
        <tissue evidence="3">Muscle</tissue>
    </source>
</reference>
<organism evidence="3 4">
    <name type="scientific">Holothuria leucospilota</name>
    <name type="common">Black long sea cucumber</name>
    <name type="synonym">Mertensiothuria leucospilota</name>
    <dbReference type="NCBI Taxonomy" id="206669"/>
    <lineage>
        <taxon>Eukaryota</taxon>
        <taxon>Metazoa</taxon>
        <taxon>Echinodermata</taxon>
        <taxon>Eleutherozoa</taxon>
        <taxon>Echinozoa</taxon>
        <taxon>Holothuroidea</taxon>
        <taxon>Aspidochirotacea</taxon>
        <taxon>Aspidochirotida</taxon>
        <taxon>Holothuriidae</taxon>
        <taxon>Holothuria</taxon>
    </lineage>
</organism>
<feature type="transmembrane region" description="Helical" evidence="2">
    <location>
        <begin position="250"/>
        <end position="271"/>
    </location>
</feature>
<protein>
    <submittedName>
        <fullName evidence="3">Uncharacterized protein</fullName>
    </submittedName>
</protein>
<keyword evidence="2" id="KW-1133">Transmembrane helix</keyword>
<keyword evidence="2" id="KW-0812">Transmembrane</keyword>
<feature type="region of interest" description="Disordered" evidence="1">
    <location>
        <begin position="1"/>
        <end position="28"/>
    </location>
</feature>
<dbReference type="Proteomes" id="UP001152320">
    <property type="component" value="Chromosome 10"/>
</dbReference>
<proteinExistence type="predicted"/>
<comment type="caution">
    <text evidence="3">The sequence shown here is derived from an EMBL/GenBank/DDBJ whole genome shotgun (WGS) entry which is preliminary data.</text>
</comment>
<gene>
    <name evidence="3" type="ORF">HOLleu_22039</name>
</gene>
<evidence type="ECO:0000256" key="2">
    <source>
        <dbReference type="SAM" id="Phobius"/>
    </source>
</evidence>
<dbReference type="EMBL" id="JAIZAY010000010">
    <property type="protein sequence ID" value="KAJ8034982.1"/>
    <property type="molecule type" value="Genomic_DNA"/>
</dbReference>